<dbReference type="OrthoDB" id="3145604at2759"/>
<evidence type="ECO:0000313" key="2">
    <source>
        <dbReference type="Proteomes" id="UP000007148"/>
    </source>
</evidence>
<dbReference type="SUPFAM" id="SSF52047">
    <property type="entry name" value="RNI-like"/>
    <property type="match status" value="1"/>
</dbReference>
<dbReference type="HOGENOM" id="CLU_048621_0_0_1"/>
<dbReference type="AlphaFoldDB" id="G4TM18"/>
<dbReference type="EMBL" id="CAFZ01000160">
    <property type="protein sequence ID" value="CCA72361.1"/>
    <property type="molecule type" value="Genomic_DNA"/>
</dbReference>
<reference evidence="1 2" key="1">
    <citation type="journal article" date="2011" name="PLoS Pathog.">
        <title>Endophytic Life Strategies Decoded by Genome and Transcriptome Analyses of the Mutualistic Root Symbiont Piriformospora indica.</title>
        <authorList>
            <person name="Zuccaro A."/>
            <person name="Lahrmann U."/>
            <person name="Guldener U."/>
            <person name="Langen G."/>
            <person name="Pfiffi S."/>
            <person name="Biedenkopf D."/>
            <person name="Wong P."/>
            <person name="Samans B."/>
            <person name="Grimm C."/>
            <person name="Basiewicz M."/>
            <person name="Murat C."/>
            <person name="Martin F."/>
            <person name="Kogel K.H."/>
        </authorList>
    </citation>
    <scope>NUCLEOTIDE SEQUENCE [LARGE SCALE GENOMIC DNA]</scope>
    <source>
        <strain evidence="1 2">DSM 11827</strain>
    </source>
</reference>
<gene>
    <name evidence="1" type="ORF">PIIN_06295</name>
</gene>
<keyword evidence="2" id="KW-1185">Reference proteome</keyword>
<dbReference type="Gene3D" id="3.80.10.10">
    <property type="entry name" value="Ribonuclease Inhibitor"/>
    <property type="match status" value="1"/>
</dbReference>
<proteinExistence type="predicted"/>
<accession>G4TM18</accession>
<protein>
    <submittedName>
        <fullName evidence="1">Uncharacterized protein</fullName>
    </submittedName>
</protein>
<dbReference type="InParanoid" id="G4TM18"/>
<organism evidence="1 2">
    <name type="scientific">Serendipita indica (strain DSM 11827)</name>
    <name type="common">Root endophyte fungus</name>
    <name type="synonym">Piriformospora indica</name>
    <dbReference type="NCBI Taxonomy" id="1109443"/>
    <lineage>
        <taxon>Eukaryota</taxon>
        <taxon>Fungi</taxon>
        <taxon>Dikarya</taxon>
        <taxon>Basidiomycota</taxon>
        <taxon>Agaricomycotina</taxon>
        <taxon>Agaricomycetes</taxon>
        <taxon>Sebacinales</taxon>
        <taxon>Serendipitaceae</taxon>
        <taxon>Serendipita</taxon>
    </lineage>
</organism>
<comment type="caution">
    <text evidence="1">The sequence shown here is derived from an EMBL/GenBank/DDBJ whole genome shotgun (WGS) entry which is preliminary data.</text>
</comment>
<dbReference type="InterPro" id="IPR032675">
    <property type="entry name" value="LRR_dom_sf"/>
</dbReference>
<sequence>MVTEEEARVGSRHKRLSTIYSTLKGRMSIYQPDKRKSEIEQPVCHAARLPSELLILIFRSIDRKRFNVKMIRPAIQDDVFNASLVCRAWNNPATLVYYELVQFRTVANVFKFYQALLDYPHLRSLVKVILFPARLRKQCPPKLMRTFVQIIHLVDSLNDLTVTTRFVSHPSMPSNKWDSNSLHVVPIGPGKHSSIRRITLYGDGLRRGNLPSALGTTFSNLTFLALNGIRLARDVDTSMMPVLPELARFYCFAGNAAFKLDAWLQACPKLKRYSISKMRMPPWATDEPPLGILRAEKITSLELYWMYSHNNPCRGSWLLRCPSVKRLQITWDIFSSKDAPLPTALEQLQLTIRTKDDLSIDVVRERLKDKPNWDEFVFMASDRQQWHKHNEEELKKIFEEAGVQMKVDQTVIWYQKATREAKKKENKVIARVKRVFKSPSKEDEELLDWEWAKT</sequence>
<dbReference type="Proteomes" id="UP000007148">
    <property type="component" value="Unassembled WGS sequence"/>
</dbReference>
<dbReference type="CDD" id="cd09917">
    <property type="entry name" value="F-box_SF"/>
    <property type="match status" value="1"/>
</dbReference>
<evidence type="ECO:0000313" key="1">
    <source>
        <dbReference type="EMBL" id="CCA72361.1"/>
    </source>
</evidence>
<name>G4TM18_SERID</name>